<keyword evidence="2" id="KW-0409">Iron storage</keyword>
<organism evidence="5 6">
    <name type="scientific">Rugosimonospora acidiphila</name>
    <dbReference type="NCBI Taxonomy" id="556531"/>
    <lineage>
        <taxon>Bacteria</taxon>
        <taxon>Bacillati</taxon>
        <taxon>Actinomycetota</taxon>
        <taxon>Actinomycetes</taxon>
        <taxon>Micromonosporales</taxon>
        <taxon>Micromonosporaceae</taxon>
        <taxon>Rugosimonospora</taxon>
    </lineage>
</organism>
<evidence type="ECO:0000256" key="2">
    <source>
        <dbReference type="ARBA" id="ARBA00022434"/>
    </source>
</evidence>
<dbReference type="PROSITE" id="PS50905">
    <property type="entry name" value="FERRITIN_LIKE"/>
    <property type="match status" value="1"/>
</dbReference>
<dbReference type="PANTHER" id="PTHR30295">
    <property type="entry name" value="BACTERIOFERRITIN"/>
    <property type="match status" value="1"/>
</dbReference>
<dbReference type="CDD" id="cd00657">
    <property type="entry name" value="Ferritin_like"/>
    <property type="match status" value="1"/>
</dbReference>
<proteinExistence type="predicted"/>
<evidence type="ECO:0000256" key="3">
    <source>
        <dbReference type="ARBA" id="ARBA00023004"/>
    </source>
</evidence>
<dbReference type="PANTHER" id="PTHR30295:SF1">
    <property type="entry name" value="DNA PROTECTION DURING STARVATION PROTEIN"/>
    <property type="match status" value="1"/>
</dbReference>
<keyword evidence="3" id="KW-0408">Iron</keyword>
<sequence>MPNQFELDVTKIREDARRKMEDGPVTPTYGGDPNPVIGVLNDVVATEIVCYLRYSQNAIVAAGIDRAQVSAEFQEHAAEELKHGLRAAERINQLGGIPDFDPATLAKRAHTEYSAPEPTDLNTMLRENLVAERIVIASYQEIVRWIGTADPTTRRLMEDILEEEEEHADDLVDLLGI</sequence>
<dbReference type="Pfam" id="PF00210">
    <property type="entry name" value="Ferritin"/>
    <property type="match status" value="1"/>
</dbReference>
<keyword evidence="6" id="KW-1185">Reference proteome</keyword>
<protein>
    <submittedName>
        <fullName evidence="5">Ferritin-like domain-containing protein</fullName>
    </submittedName>
</protein>
<dbReference type="Gene3D" id="1.20.1260.10">
    <property type="match status" value="1"/>
</dbReference>
<dbReference type="InterPro" id="IPR012347">
    <property type="entry name" value="Ferritin-like"/>
</dbReference>
<comment type="cofactor">
    <cofactor evidence="1">
        <name>heme b</name>
        <dbReference type="ChEBI" id="CHEBI:60344"/>
    </cofactor>
</comment>
<name>A0ABP9SJ49_9ACTN</name>
<dbReference type="RefSeq" id="WP_345635883.1">
    <property type="nucleotide sequence ID" value="NZ_BAABJQ010000025.1"/>
</dbReference>
<comment type="caution">
    <text evidence="5">The sequence shown here is derived from an EMBL/GenBank/DDBJ whole genome shotgun (WGS) entry which is preliminary data.</text>
</comment>
<evidence type="ECO:0000259" key="4">
    <source>
        <dbReference type="PROSITE" id="PS50905"/>
    </source>
</evidence>
<evidence type="ECO:0000313" key="5">
    <source>
        <dbReference type="EMBL" id="GAA5195890.1"/>
    </source>
</evidence>
<reference evidence="6" key="1">
    <citation type="journal article" date="2019" name="Int. J. Syst. Evol. Microbiol.">
        <title>The Global Catalogue of Microorganisms (GCM) 10K type strain sequencing project: providing services to taxonomists for standard genome sequencing and annotation.</title>
        <authorList>
            <consortium name="The Broad Institute Genomics Platform"/>
            <consortium name="The Broad Institute Genome Sequencing Center for Infectious Disease"/>
            <person name="Wu L."/>
            <person name="Ma J."/>
        </authorList>
    </citation>
    <scope>NUCLEOTIDE SEQUENCE [LARGE SCALE GENOMIC DNA]</scope>
    <source>
        <strain evidence="6">JCM 18304</strain>
    </source>
</reference>
<dbReference type="Proteomes" id="UP001501570">
    <property type="component" value="Unassembled WGS sequence"/>
</dbReference>
<dbReference type="EMBL" id="BAABJQ010000025">
    <property type="protein sequence ID" value="GAA5195890.1"/>
    <property type="molecule type" value="Genomic_DNA"/>
</dbReference>
<dbReference type="InterPro" id="IPR009040">
    <property type="entry name" value="Ferritin-like_diiron"/>
</dbReference>
<gene>
    <name evidence="5" type="ORF">GCM10023322_63610</name>
</gene>
<dbReference type="SUPFAM" id="SSF47240">
    <property type="entry name" value="Ferritin-like"/>
    <property type="match status" value="1"/>
</dbReference>
<dbReference type="InterPro" id="IPR008331">
    <property type="entry name" value="Ferritin_DPS_dom"/>
</dbReference>
<evidence type="ECO:0000256" key="1">
    <source>
        <dbReference type="ARBA" id="ARBA00001970"/>
    </source>
</evidence>
<evidence type="ECO:0000313" key="6">
    <source>
        <dbReference type="Proteomes" id="UP001501570"/>
    </source>
</evidence>
<dbReference type="InterPro" id="IPR014490">
    <property type="entry name" value="Dps-like"/>
</dbReference>
<dbReference type="PIRSF" id="PIRSF018063">
    <property type="entry name" value="Ferrtn_UCP018063"/>
    <property type="match status" value="1"/>
</dbReference>
<dbReference type="InterPro" id="IPR009078">
    <property type="entry name" value="Ferritin-like_SF"/>
</dbReference>
<feature type="domain" description="Ferritin-like diiron" evidence="4">
    <location>
        <begin position="30"/>
        <end position="177"/>
    </location>
</feature>
<accession>A0ABP9SJ49</accession>